<keyword evidence="2" id="KW-1185">Reference proteome</keyword>
<sequence length="93" mass="10371">MAGTPSTSYMDVLAACPVVGNPAIASSQIKTPIFSRATTGRFKQRTTEQELNRQHPTKQRLDITCFRNSRMQRVIRALEAAFGNDQVAVEMTR</sequence>
<evidence type="ECO:0000313" key="2">
    <source>
        <dbReference type="Proteomes" id="UP000243924"/>
    </source>
</evidence>
<organism evidence="1 2">
    <name type="scientific">Halopseudomonas salegens</name>
    <dbReference type="NCBI Taxonomy" id="1434072"/>
    <lineage>
        <taxon>Bacteria</taxon>
        <taxon>Pseudomonadati</taxon>
        <taxon>Pseudomonadota</taxon>
        <taxon>Gammaproteobacteria</taxon>
        <taxon>Pseudomonadales</taxon>
        <taxon>Pseudomonadaceae</taxon>
        <taxon>Halopseudomonas</taxon>
    </lineage>
</organism>
<evidence type="ECO:0000313" key="1">
    <source>
        <dbReference type="EMBL" id="SDU25448.1"/>
    </source>
</evidence>
<gene>
    <name evidence="1" type="ORF">SAMN05216210_2691</name>
</gene>
<dbReference type="AlphaFoldDB" id="A0A1H2H1F9"/>
<proteinExistence type="predicted"/>
<dbReference type="Proteomes" id="UP000243924">
    <property type="component" value="Chromosome I"/>
</dbReference>
<reference evidence="2" key="1">
    <citation type="submission" date="2016-10" db="EMBL/GenBank/DDBJ databases">
        <authorList>
            <person name="Varghese N."/>
            <person name="Submissions S."/>
        </authorList>
    </citation>
    <scope>NUCLEOTIDE SEQUENCE [LARGE SCALE GENOMIC DNA]</scope>
    <source>
        <strain evidence="2">CECT 8338</strain>
    </source>
</reference>
<accession>A0A1H2H1F9</accession>
<dbReference type="EMBL" id="LT629787">
    <property type="protein sequence ID" value="SDU25448.1"/>
    <property type="molecule type" value="Genomic_DNA"/>
</dbReference>
<protein>
    <submittedName>
        <fullName evidence="1">Uncharacterized protein</fullName>
    </submittedName>
</protein>
<name>A0A1H2H1F9_9GAMM</name>